<evidence type="ECO:0000259" key="5">
    <source>
        <dbReference type="Pfam" id="PF19906"/>
    </source>
</evidence>
<dbReference type="InterPro" id="IPR045959">
    <property type="entry name" value="CGDB"/>
</dbReference>
<comment type="similarity">
    <text evidence="3">Belongs to the C-glycoside deglycosidase beta subunit family.</text>
</comment>
<dbReference type="EMBL" id="JAUSSY010000009">
    <property type="protein sequence ID" value="MDQ0119589.1"/>
    <property type="molecule type" value="Genomic_DNA"/>
</dbReference>
<evidence type="ECO:0000313" key="7">
    <source>
        <dbReference type="Proteomes" id="UP001226389"/>
    </source>
</evidence>
<gene>
    <name evidence="6" type="ORF">J2T22_002784</name>
</gene>
<dbReference type="Pfam" id="PF19906">
    <property type="entry name" value="CGDB"/>
    <property type="match status" value="1"/>
</dbReference>
<accession>A0ABT9UMW3</accession>
<proteinExistence type="inferred from homology"/>
<dbReference type="Proteomes" id="UP001226389">
    <property type="component" value="Unassembled WGS sequence"/>
</dbReference>
<organism evidence="6 7">
    <name type="scientific">Pseudarthrobacter defluvii</name>
    <dbReference type="NCBI Taxonomy" id="410837"/>
    <lineage>
        <taxon>Bacteria</taxon>
        <taxon>Bacillati</taxon>
        <taxon>Actinomycetota</taxon>
        <taxon>Actinomycetes</taxon>
        <taxon>Micrococcales</taxon>
        <taxon>Micrococcaceae</taxon>
        <taxon>Pseudarthrobacter</taxon>
    </lineage>
</organism>
<keyword evidence="7" id="KW-1185">Reference proteome</keyword>
<keyword evidence="1" id="KW-0456">Lyase</keyword>
<dbReference type="RefSeq" id="WP_275181414.1">
    <property type="nucleotide sequence ID" value="NZ_JAUSSY010000009.1"/>
</dbReference>
<evidence type="ECO:0000256" key="1">
    <source>
        <dbReference type="ARBA" id="ARBA00023239"/>
    </source>
</evidence>
<sequence length="138" mass="14547">MMETAFRPDALTAVPGGFELRLGLPWIRSMPLSSIIGLAVEVDGGAVPPGGLAVVLGARRVPPAALQEEAGWWFVQDRLVVHCGHGLAGGSHLIAVDFQLLVPYLQAAPGRPLVLPFHIEARLDPLHAVLPGASRDVA</sequence>
<name>A0ABT9UMW3_9MICC</name>
<reference evidence="6 7" key="1">
    <citation type="submission" date="2023-07" db="EMBL/GenBank/DDBJ databases">
        <title>Sorghum-associated microbial communities from plants grown in Nebraska, USA.</title>
        <authorList>
            <person name="Schachtman D."/>
        </authorList>
    </citation>
    <scope>NUCLEOTIDE SEQUENCE [LARGE SCALE GENOMIC DNA]</scope>
    <source>
        <strain evidence="6 7">DS994</strain>
    </source>
</reference>
<evidence type="ECO:0000313" key="6">
    <source>
        <dbReference type="EMBL" id="MDQ0119589.1"/>
    </source>
</evidence>
<keyword evidence="2" id="KW-0119">Carbohydrate metabolism</keyword>
<feature type="domain" description="C-glycoside deglycosidase beta subunit" evidence="5">
    <location>
        <begin position="16"/>
        <end position="104"/>
    </location>
</feature>
<evidence type="ECO:0000256" key="3">
    <source>
        <dbReference type="ARBA" id="ARBA00046336"/>
    </source>
</evidence>
<evidence type="ECO:0000256" key="2">
    <source>
        <dbReference type="ARBA" id="ARBA00023277"/>
    </source>
</evidence>
<evidence type="ECO:0000256" key="4">
    <source>
        <dbReference type="ARBA" id="ARBA00047208"/>
    </source>
</evidence>
<protein>
    <recommendedName>
        <fullName evidence="4">C-deglycosylation enzyme beta subunit</fullName>
    </recommendedName>
</protein>
<comment type="caution">
    <text evidence="6">The sequence shown here is derived from an EMBL/GenBank/DDBJ whole genome shotgun (WGS) entry which is preliminary data.</text>
</comment>